<evidence type="ECO:0000313" key="5">
    <source>
        <dbReference type="EMBL" id="AWG23251.1"/>
    </source>
</evidence>
<feature type="chain" id="PRO_5015554388" evidence="3">
    <location>
        <begin position="23"/>
        <end position="480"/>
    </location>
</feature>
<dbReference type="SUPFAM" id="SSF53649">
    <property type="entry name" value="Alkaline phosphatase-like"/>
    <property type="match status" value="1"/>
</dbReference>
<sequence length="480" mass="53332">MKTIVKILTLVGFSLVSVLGHAQSKTKPNVIYILADDLGYGDLSCYGQKKFATPNIDKLAARGIKFTQHYSGSAVCAPSRSTLITGLHTGHTSIRGNLERGHDLEGQVAMDGTEVTIADIFKNAGYATGAFGKWGLGFIDSEGDPLNQGFDEFYGYNCQRKAHRYFPPYLWHNKEKIFLKGNDYTEKVTYAPDEIQKATLEFIVKNKKKPFFAYVPFVLPHAEIISPNDAVYNAFKGKYKEGKPFVLPNNYLSDYGPNMVEYKYASQLAPHAVYATMVTRLDNYVGEIMSKLVELGIADNTLVIFTSDNGPAVEGGADPEFFDGTAGLRGVKRDLFEGGIRAPFLAVWPNKIKGGTSSNVISAFWDMKPTFAAIVGEKKIGKTDGISLLPTLLGQKTQKLHPYMYWEFPQTGGRKAVRLGNWKGVIYDMTQKENPEFQLYDLSTDPAETKNIAKANPKIVTQMLDIMKKEHTDSVLFPFK</sequence>
<keyword evidence="3" id="KW-0732">Signal</keyword>
<dbReference type="InterPro" id="IPR052701">
    <property type="entry name" value="GAG_Ulvan_Degrading_Sulfatases"/>
</dbReference>
<keyword evidence="6" id="KW-1185">Reference proteome</keyword>
<feature type="domain" description="Sulfatase N-terminal" evidence="4">
    <location>
        <begin position="28"/>
        <end position="375"/>
    </location>
</feature>
<dbReference type="GO" id="GO:0016787">
    <property type="term" value="F:hydrolase activity"/>
    <property type="evidence" value="ECO:0007669"/>
    <property type="project" value="UniProtKB-KW"/>
</dbReference>
<dbReference type="PANTHER" id="PTHR43751:SF3">
    <property type="entry name" value="SULFATASE N-TERMINAL DOMAIN-CONTAINING PROTEIN"/>
    <property type="match status" value="1"/>
</dbReference>
<feature type="signal peptide" evidence="3">
    <location>
        <begin position="1"/>
        <end position="22"/>
    </location>
</feature>
<dbReference type="CDD" id="cd16145">
    <property type="entry name" value="ARS_like"/>
    <property type="match status" value="1"/>
</dbReference>
<reference evidence="5 6" key="1">
    <citation type="submission" date="2017-04" db="EMBL/GenBank/DDBJ databases">
        <title>Compelte genome sequence of WV33.</title>
        <authorList>
            <person name="Lee P.C."/>
        </authorList>
    </citation>
    <scope>NUCLEOTIDE SEQUENCE [LARGE SCALE GENOMIC DNA]</scope>
    <source>
        <strain evidence="5 6">WV33</strain>
    </source>
</reference>
<name>A0A2S1LHY8_9FLAO</name>
<dbReference type="InterPro" id="IPR000917">
    <property type="entry name" value="Sulfatase_N"/>
</dbReference>
<gene>
    <name evidence="5" type="ORF">FFWV33_17815</name>
</gene>
<comment type="similarity">
    <text evidence="1">Belongs to the sulfatase family.</text>
</comment>
<dbReference type="KEGG" id="ffa:FFWV33_17815"/>
<proteinExistence type="inferred from homology"/>
<dbReference type="Pfam" id="PF00884">
    <property type="entry name" value="Sulfatase"/>
    <property type="match status" value="1"/>
</dbReference>
<dbReference type="Proteomes" id="UP000244527">
    <property type="component" value="Chromosome"/>
</dbReference>
<evidence type="ECO:0000259" key="4">
    <source>
        <dbReference type="Pfam" id="PF00884"/>
    </source>
</evidence>
<dbReference type="Gene3D" id="3.30.1120.10">
    <property type="match status" value="1"/>
</dbReference>
<evidence type="ECO:0000256" key="3">
    <source>
        <dbReference type="SAM" id="SignalP"/>
    </source>
</evidence>
<keyword evidence="2" id="KW-0378">Hydrolase</keyword>
<organism evidence="5 6">
    <name type="scientific">Flavobacterium faecale</name>
    <dbReference type="NCBI Taxonomy" id="1355330"/>
    <lineage>
        <taxon>Bacteria</taxon>
        <taxon>Pseudomonadati</taxon>
        <taxon>Bacteroidota</taxon>
        <taxon>Flavobacteriia</taxon>
        <taxon>Flavobacteriales</taxon>
        <taxon>Flavobacteriaceae</taxon>
        <taxon>Flavobacterium</taxon>
    </lineage>
</organism>
<dbReference type="OrthoDB" id="9766107at2"/>
<accession>A0A2S1LHY8</accession>
<dbReference type="Gene3D" id="3.40.720.10">
    <property type="entry name" value="Alkaline Phosphatase, subunit A"/>
    <property type="match status" value="1"/>
</dbReference>
<dbReference type="PROSITE" id="PS00523">
    <property type="entry name" value="SULFATASE_1"/>
    <property type="match status" value="1"/>
</dbReference>
<dbReference type="EMBL" id="CP020918">
    <property type="protein sequence ID" value="AWG23251.1"/>
    <property type="molecule type" value="Genomic_DNA"/>
</dbReference>
<evidence type="ECO:0000256" key="2">
    <source>
        <dbReference type="ARBA" id="ARBA00022801"/>
    </source>
</evidence>
<dbReference type="PANTHER" id="PTHR43751">
    <property type="entry name" value="SULFATASE"/>
    <property type="match status" value="1"/>
</dbReference>
<dbReference type="RefSeq" id="WP_108742150.1">
    <property type="nucleotide sequence ID" value="NZ_CP020918.1"/>
</dbReference>
<evidence type="ECO:0000313" key="6">
    <source>
        <dbReference type="Proteomes" id="UP000244527"/>
    </source>
</evidence>
<dbReference type="InterPro" id="IPR017850">
    <property type="entry name" value="Alkaline_phosphatase_core_sf"/>
</dbReference>
<evidence type="ECO:0000256" key="1">
    <source>
        <dbReference type="ARBA" id="ARBA00008779"/>
    </source>
</evidence>
<dbReference type="InterPro" id="IPR024607">
    <property type="entry name" value="Sulfatase_CS"/>
</dbReference>
<dbReference type="AlphaFoldDB" id="A0A2S1LHY8"/>
<protein>
    <submittedName>
        <fullName evidence="5">Arylsulfatase</fullName>
    </submittedName>
</protein>